<dbReference type="Proteomes" id="UP001201163">
    <property type="component" value="Unassembled WGS sequence"/>
</dbReference>
<protein>
    <submittedName>
        <fullName evidence="1">Uncharacterized protein</fullName>
    </submittedName>
</protein>
<evidence type="ECO:0000313" key="1">
    <source>
        <dbReference type="EMBL" id="KAH8992923.1"/>
    </source>
</evidence>
<gene>
    <name evidence="1" type="ORF">EDB92DRAFT_1944876</name>
</gene>
<dbReference type="AlphaFoldDB" id="A0AAD4LI03"/>
<proteinExistence type="predicted"/>
<organism evidence="1 2">
    <name type="scientific">Lactarius akahatsu</name>
    <dbReference type="NCBI Taxonomy" id="416441"/>
    <lineage>
        <taxon>Eukaryota</taxon>
        <taxon>Fungi</taxon>
        <taxon>Dikarya</taxon>
        <taxon>Basidiomycota</taxon>
        <taxon>Agaricomycotina</taxon>
        <taxon>Agaricomycetes</taxon>
        <taxon>Russulales</taxon>
        <taxon>Russulaceae</taxon>
        <taxon>Lactarius</taxon>
    </lineage>
</organism>
<dbReference type="SUPFAM" id="SSF52047">
    <property type="entry name" value="RNI-like"/>
    <property type="match status" value="1"/>
</dbReference>
<dbReference type="InterPro" id="IPR032675">
    <property type="entry name" value="LRR_dom_sf"/>
</dbReference>
<dbReference type="Gene3D" id="3.80.10.10">
    <property type="entry name" value="Ribonuclease Inhibitor"/>
    <property type="match status" value="1"/>
</dbReference>
<keyword evidence="2" id="KW-1185">Reference proteome</keyword>
<name>A0AAD4LI03_9AGAM</name>
<sequence>MSQVETYRIYFSTGPASSTILYAWNACLEDFTRSLASPAYRRAVRGISNARSPAPKDEDNIMAALKQSGRVSSISLTVTSSLRERFYAIEGPFSELEDLVLRSQDDMQQTLPSTFWWGPRLRSLHLTRIALPALPQLLYSSRDLVDIQLHDIVRVAYLSPEELANGLSGMSQLRSLSLRHPSSVPHLGIAPWPSSSAVGERVTLPALTHLKFRGTSGFLSRFMDRISSPLLADI</sequence>
<accession>A0AAD4LI03</accession>
<evidence type="ECO:0000313" key="2">
    <source>
        <dbReference type="Proteomes" id="UP001201163"/>
    </source>
</evidence>
<reference evidence="1" key="1">
    <citation type="submission" date="2022-01" db="EMBL/GenBank/DDBJ databases">
        <title>Comparative genomics reveals a dynamic genome evolution in the ectomycorrhizal milk-cap (Lactarius) mushrooms.</title>
        <authorList>
            <consortium name="DOE Joint Genome Institute"/>
            <person name="Lebreton A."/>
            <person name="Tang N."/>
            <person name="Kuo A."/>
            <person name="LaButti K."/>
            <person name="Drula E."/>
            <person name="Barry K."/>
            <person name="Clum A."/>
            <person name="Lipzen A."/>
            <person name="Mousain D."/>
            <person name="Ng V."/>
            <person name="Wang R."/>
            <person name="Wang X."/>
            <person name="Dai Y."/>
            <person name="Henrissat B."/>
            <person name="Grigoriev I.V."/>
            <person name="Guerin-Laguette A."/>
            <person name="Yu F."/>
            <person name="Martin F.M."/>
        </authorList>
    </citation>
    <scope>NUCLEOTIDE SEQUENCE</scope>
    <source>
        <strain evidence="1">QP</strain>
    </source>
</reference>
<dbReference type="EMBL" id="JAKELL010000020">
    <property type="protein sequence ID" value="KAH8992923.1"/>
    <property type="molecule type" value="Genomic_DNA"/>
</dbReference>
<comment type="caution">
    <text evidence="1">The sequence shown here is derived from an EMBL/GenBank/DDBJ whole genome shotgun (WGS) entry which is preliminary data.</text>
</comment>